<evidence type="ECO:0000259" key="4">
    <source>
        <dbReference type="PROSITE" id="PS50941"/>
    </source>
</evidence>
<dbReference type="InterPro" id="IPR036861">
    <property type="entry name" value="Endochitinase-like_sf"/>
</dbReference>
<feature type="domain" description="Chitin-binding type-1" evidence="4">
    <location>
        <begin position="80"/>
        <end position="128"/>
    </location>
</feature>
<evidence type="ECO:0000256" key="1">
    <source>
        <dbReference type="ARBA" id="ARBA00022669"/>
    </source>
</evidence>
<feature type="signal peptide" evidence="3">
    <location>
        <begin position="1"/>
        <end position="20"/>
    </location>
</feature>
<feature type="disulfide bond" evidence="2">
    <location>
        <begin position="103"/>
        <end position="117"/>
    </location>
</feature>
<dbReference type="InterPro" id="IPR001002">
    <property type="entry name" value="Chitin-bd_1"/>
</dbReference>
<dbReference type="PROSITE" id="PS50941">
    <property type="entry name" value="CHIT_BIND_I_2"/>
    <property type="match status" value="2"/>
</dbReference>
<keyword evidence="6" id="KW-1185">Reference proteome</keyword>
<feature type="disulfide bond" evidence="2">
    <location>
        <begin position="53"/>
        <end position="67"/>
    </location>
</feature>
<feature type="disulfide bond" evidence="2">
    <location>
        <begin position="48"/>
        <end position="60"/>
    </location>
</feature>
<dbReference type="GO" id="GO:0008061">
    <property type="term" value="F:chitin binding"/>
    <property type="evidence" value="ECO:0007669"/>
    <property type="project" value="UniProtKB-UniRule"/>
</dbReference>
<sequence>MKLSWIRLLVASISVSSGLANLLPEALTPSPECGYQTWNETANDGISCPLGQCCGADGQCGTQDSYCQDGCQPDYGTCHLPECGFEVPSDINETVCAGGSDKCCSGEGFCGNSDDACGVGCQYGECDDPTSWADLPAAPPQYPDGACMRDVFNHFFDKPNQHPVCRAKEVNSFNATLINGPASCVRGTTITVNFTASFTVNSAVGRHDIALWTALDALCHNPPGTKDYNCARDGDNCSVTVFGDADIALDPTRIAYDDHKGGTDHCGDVNTSGTFSFAPRVLDIPCEGQYVQGTGWTDKVALQSCLSWRQPGGQCLLKNC</sequence>
<dbReference type="SUPFAM" id="SSF57016">
    <property type="entry name" value="Plant lectins/antimicrobial peptides"/>
    <property type="match status" value="2"/>
</dbReference>
<comment type="caution">
    <text evidence="5">The sequence shown here is derived from an EMBL/GenBank/DDBJ whole genome shotgun (WGS) entry which is preliminary data.</text>
</comment>
<dbReference type="EMBL" id="JALLPJ020001275">
    <property type="protein sequence ID" value="KAL3772004.1"/>
    <property type="molecule type" value="Genomic_DNA"/>
</dbReference>
<dbReference type="Proteomes" id="UP001530400">
    <property type="component" value="Unassembled WGS sequence"/>
</dbReference>
<evidence type="ECO:0000313" key="6">
    <source>
        <dbReference type="Proteomes" id="UP001530400"/>
    </source>
</evidence>
<gene>
    <name evidence="5" type="ORF">ACHAWO_008176</name>
</gene>
<keyword evidence="1 2" id="KW-0147">Chitin-binding</keyword>
<evidence type="ECO:0000313" key="5">
    <source>
        <dbReference type="EMBL" id="KAL3772004.1"/>
    </source>
</evidence>
<keyword evidence="3" id="KW-0732">Signal</keyword>
<dbReference type="AlphaFoldDB" id="A0ABD3N8N8"/>
<evidence type="ECO:0000256" key="2">
    <source>
        <dbReference type="PROSITE-ProRule" id="PRU00261"/>
    </source>
</evidence>
<accession>A0ABD3N8N8</accession>
<name>A0ABD3N8N8_9STRA</name>
<proteinExistence type="predicted"/>
<feature type="domain" description="Chitin-binding type-1" evidence="4">
    <location>
        <begin position="30"/>
        <end position="78"/>
    </location>
</feature>
<comment type="caution">
    <text evidence="2">Lacks conserved residue(s) required for the propagation of feature annotation.</text>
</comment>
<reference evidence="5 6" key="1">
    <citation type="submission" date="2024-10" db="EMBL/GenBank/DDBJ databases">
        <title>Updated reference genomes for cyclostephanoid diatoms.</title>
        <authorList>
            <person name="Roberts W.R."/>
            <person name="Alverson A.J."/>
        </authorList>
    </citation>
    <scope>NUCLEOTIDE SEQUENCE [LARGE SCALE GENOMIC DNA]</scope>
    <source>
        <strain evidence="5 6">AJA010-31</strain>
    </source>
</reference>
<dbReference type="Gene3D" id="3.30.60.10">
    <property type="entry name" value="Endochitinase-like"/>
    <property type="match status" value="2"/>
</dbReference>
<evidence type="ECO:0000256" key="3">
    <source>
        <dbReference type="SAM" id="SignalP"/>
    </source>
</evidence>
<protein>
    <recommendedName>
        <fullName evidence="4">Chitin-binding type-1 domain-containing protein</fullName>
    </recommendedName>
</protein>
<dbReference type="SMART" id="SM00270">
    <property type="entry name" value="ChtBD1"/>
    <property type="match status" value="2"/>
</dbReference>
<organism evidence="5 6">
    <name type="scientific">Cyclotella atomus</name>
    <dbReference type="NCBI Taxonomy" id="382360"/>
    <lineage>
        <taxon>Eukaryota</taxon>
        <taxon>Sar</taxon>
        <taxon>Stramenopiles</taxon>
        <taxon>Ochrophyta</taxon>
        <taxon>Bacillariophyta</taxon>
        <taxon>Coscinodiscophyceae</taxon>
        <taxon>Thalassiosirophycidae</taxon>
        <taxon>Stephanodiscales</taxon>
        <taxon>Stephanodiscaceae</taxon>
        <taxon>Cyclotella</taxon>
    </lineage>
</organism>
<keyword evidence="2" id="KW-1015">Disulfide bond</keyword>
<feature type="chain" id="PRO_5044843483" description="Chitin-binding type-1 domain-containing protein" evidence="3">
    <location>
        <begin position="21"/>
        <end position="320"/>
    </location>
</feature>